<evidence type="ECO:0000256" key="3">
    <source>
        <dbReference type="ARBA" id="ARBA00023125"/>
    </source>
</evidence>
<dbReference type="Gene3D" id="1.10.287.1120">
    <property type="entry name" value="Bipartite methylase S protein"/>
    <property type="match status" value="1"/>
</dbReference>
<dbReference type="GO" id="GO:0009307">
    <property type="term" value="P:DNA restriction-modification system"/>
    <property type="evidence" value="ECO:0007669"/>
    <property type="project" value="UniProtKB-KW"/>
</dbReference>
<dbReference type="Pfam" id="PF01420">
    <property type="entry name" value="Methylase_S"/>
    <property type="match status" value="2"/>
</dbReference>
<dbReference type="InterPro" id="IPR000055">
    <property type="entry name" value="Restrct_endonuc_typeI_TRD"/>
</dbReference>
<feature type="domain" description="Type I restriction modification DNA specificity" evidence="5">
    <location>
        <begin position="43"/>
        <end position="145"/>
    </location>
</feature>
<keyword evidence="6" id="KW-0378">Hydrolase</keyword>
<dbReference type="Proteomes" id="UP000249304">
    <property type="component" value="Unassembled WGS sequence"/>
</dbReference>
<dbReference type="GO" id="GO:0003677">
    <property type="term" value="F:DNA binding"/>
    <property type="evidence" value="ECO:0007669"/>
    <property type="project" value="UniProtKB-KW"/>
</dbReference>
<gene>
    <name evidence="6" type="ORF">C1J01_11065</name>
</gene>
<reference evidence="6 7" key="1">
    <citation type="submission" date="2018-01" db="EMBL/GenBank/DDBJ databases">
        <title>Draft genome sequence of Nonomuraea sp. KC333.</title>
        <authorList>
            <person name="Sahin N."/>
            <person name="Saygin H."/>
            <person name="Ay H."/>
        </authorList>
    </citation>
    <scope>NUCLEOTIDE SEQUENCE [LARGE SCALE GENOMIC DNA]</scope>
    <source>
        <strain evidence="6 7">KC333</strain>
    </source>
</reference>
<protein>
    <submittedName>
        <fullName evidence="6">Restriction endonuclease subunit S</fullName>
    </submittedName>
</protein>
<name>A0A2W2F4B6_9ACTN</name>
<keyword evidence="6" id="KW-0540">Nuclease</keyword>
<comment type="caution">
    <text evidence="6">The sequence shown here is derived from an EMBL/GenBank/DDBJ whole genome shotgun (WGS) entry which is preliminary data.</text>
</comment>
<keyword evidence="7" id="KW-1185">Reference proteome</keyword>
<evidence type="ECO:0000313" key="6">
    <source>
        <dbReference type="EMBL" id="PZG19848.1"/>
    </source>
</evidence>
<dbReference type="CDD" id="cd17253">
    <property type="entry name" value="RMtype1_S_Eco933I-TRD2-CR2_like"/>
    <property type="match status" value="1"/>
</dbReference>
<dbReference type="SUPFAM" id="SSF116734">
    <property type="entry name" value="DNA methylase specificity domain"/>
    <property type="match status" value="2"/>
</dbReference>
<evidence type="ECO:0000256" key="4">
    <source>
        <dbReference type="SAM" id="Coils"/>
    </source>
</evidence>
<dbReference type="OrthoDB" id="3197085at2"/>
<dbReference type="EMBL" id="POUD01000033">
    <property type="protein sequence ID" value="PZG19848.1"/>
    <property type="molecule type" value="Genomic_DNA"/>
</dbReference>
<evidence type="ECO:0000259" key="5">
    <source>
        <dbReference type="Pfam" id="PF01420"/>
    </source>
</evidence>
<keyword evidence="3" id="KW-0238">DNA-binding</keyword>
<organism evidence="6 7">
    <name type="scientific">Nonomuraea aridisoli</name>
    <dbReference type="NCBI Taxonomy" id="2070368"/>
    <lineage>
        <taxon>Bacteria</taxon>
        <taxon>Bacillati</taxon>
        <taxon>Actinomycetota</taxon>
        <taxon>Actinomycetes</taxon>
        <taxon>Streptosporangiales</taxon>
        <taxon>Streptosporangiaceae</taxon>
        <taxon>Nonomuraea</taxon>
    </lineage>
</organism>
<keyword evidence="4" id="KW-0175">Coiled coil</keyword>
<feature type="domain" description="Type I restriction modification DNA specificity" evidence="5">
    <location>
        <begin position="190"/>
        <end position="369"/>
    </location>
</feature>
<dbReference type="AlphaFoldDB" id="A0A2W2F4B6"/>
<dbReference type="PANTHER" id="PTHR30408">
    <property type="entry name" value="TYPE-1 RESTRICTION ENZYME ECOKI SPECIFICITY PROTEIN"/>
    <property type="match status" value="1"/>
</dbReference>
<dbReference type="InterPro" id="IPR052021">
    <property type="entry name" value="Type-I_RS_S_subunit"/>
</dbReference>
<dbReference type="InterPro" id="IPR044946">
    <property type="entry name" value="Restrct_endonuc_typeI_TRD_sf"/>
</dbReference>
<feature type="coiled-coil region" evidence="4">
    <location>
        <begin position="352"/>
        <end position="379"/>
    </location>
</feature>
<sequence>MSAAARAGNDKVPFLRTSNVLWDRLDLSSLDEMSIPARELPEKLVELGDLLVCEGGEIGRAAIWDGSVTPMAFQNHLHRLRPKSDDVDPRFYVFFLHSAFTQLGIFEGAGNKTTIPNLSSSRLAALEVPHPSLPEQQAIVGVLGKIREAEVLHGELRAGAIELKRAAMEQVFRRGLLSEDQVDSLLGLIPEGWVVEELGDSHTVQTGGTPSRRNSRYWEGGTIPWVKTAEVSYSTITETSEHITATALEETNVKLFPAGTLLLAMYGQGVTRGKVGKLGIKATCNQACAAIQCPGGIVDPDYLYYFLEWQYENIRARAHGGQQQNLSLDIVRKIPIAYPRDLSQQQEIATLFRSIDQKIELHQARLDRLRELYQRVLLDIMTGEVSADDLVPPARTSEGSAA</sequence>
<evidence type="ECO:0000256" key="1">
    <source>
        <dbReference type="ARBA" id="ARBA00010923"/>
    </source>
</evidence>
<evidence type="ECO:0000256" key="2">
    <source>
        <dbReference type="ARBA" id="ARBA00022747"/>
    </source>
</evidence>
<accession>A0A2W2F4B6</accession>
<keyword evidence="6" id="KW-0255">Endonuclease</keyword>
<comment type="similarity">
    <text evidence="1">Belongs to the type-I restriction system S methylase family.</text>
</comment>
<proteinExistence type="inferred from homology"/>
<dbReference type="Gene3D" id="3.90.220.20">
    <property type="entry name" value="DNA methylase specificity domains"/>
    <property type="match status" value="2"/>
</dbReference>
<keyword evidence="2" id="KW-0680">Restriction system</keyword>
<evidence type="ECO:0000313" key="7">
    <source>
        <dbReference type="Proteomes" id="UP000249304"/>
    </source>
</evidence>
<dbReference type="CDD" id="cd17287">
    <property type="entry name" value="RMtype1_S_EcoN10ORF171P_TRD2-CR2_like"/>
    <property type="match status" value="1"/>
</dbReference>
<dbReference type="PANTHER" id="PTHR30408:SF12">
    <property type="entry name" value="TYPE I RESTRICTION ENZYME MJAVIII SPECIFICITY SUBUNIT"/>
    <property type="match status" value="1"/>
</dbReference>
<dbReference type="GO" id="GO:0004519">
    <property type="term" value="F:endonuclease activity"/>
    <property type="evidence" value="ECO:0007669"/>
    <property type="project" value="UniProtKB-KW"/>
</dbReference>